<dbReference type="CDD" id="cd00130">
    <property type="entry name" value="PAS"/>
    <property type="match status" value="1"/>
</dbReference>
<feature type="transmembrane region" description="Helical" evidence="4">
    <location>
        <begin position="331"/>
        <end position="351"/>
    </location>
</feature>
<dbReference type="EC" id="2.7.7.65" evidence="2"/>
<dbReference type="InterPro" id="IPR000700">
    <property type="entry name" value="PAS-assoc_C"/>
</dbReference>
<dbReference type="CDD" id="cd01949">
    <property type="entry name" value="GGDEF"/>
    <property type="match status" value="1"/>
</dbReference>
<dbReference type="EMBL" id="SRLE01000012">
    <property type="protein sequence ID" value="TGD71789.1"/>
    <property type="molecule type" value="Genomic_DNA"/>
</dbReference>
<feature type="transmembrane region" description="Helical" evidence="4">
    <location>
        <begin position="242"/>
        <end position="264"/>
    </location>
</feature>
<feature type="transmembrane region" description="Helical" evidence="4">
    <location>
        <begin position="358"/>
        <end position="379"/>
    </location>
</feature>
<dbReference type="SUPFAM" id="SSF55785">
    <property type="entry name" value="PYP-like sensor domain (PAS domain)"/>
    <property type="match status" value="1"/>
</dbReference>
<evidence type="ECO:0000256" key="4">
    <source>
        <dbReference type="SAM" id="Phobius"/>
    </source>
</evidence>
<dbReference type="SUPFAM" id="SSF49785">
    <property type="entry name" value="Galactose-binding domain-like"/>
    <property type="match status" value="1"/>
</dbReference>
<feature type="domain" description="GGDEF" evidence="7">
    <location>
        <begin position="593"/>
        <end position="726"/>
    </location>
</feature>
<dbReference type="Pfam" id="PF07695">
    <property type="entry name" value="7TMR-DISM_7TM"/>
    <property type="match status" value="1"/>
</dbReference>
<keyword evidence="4" id="KW-0812">Transmembrane</keyword>
<dbReference type="InterPro" id="IPR011623">
    <property type="entry name" value="7TMR_DISM_rcpt_extracell_dom1"/>
</dbReference>
<dbReference type="OrthoDB" id="9812260at2"/>
<dbReference type="InterPro" id="IPR043128">
    <property type="entry name" value="Rev_trsase/Diguanyl_cyclase"/>
</dbReference>
<dbReference type="PROSITE" id="PS50113">
    <property type="entry name" value="PAC"/>
    <property type="match status" value="1"/>
</dbReference>
<dbReference type="InterPro" id="IPR029787">
    <property type="entry name" value="Nucleotide_cyclase"/>
</dbReference>
<dbReference type="Pfam" id="PF00990">
    <property type="entry name" value="GGDEF"/>
    <property type="match status" value="1"/>
</dbReference>
<sequence>MMQVMAAPRTANFALPWLLLTGLLLLALAGCGQLADTPAPARQGELDLRDWHPQRDGPVELSGQWGFYWQQLLQPDELPASPPAYAPVPGYWTKYPGDLPATGFATFHLRVLVEQGSRALAIYAPGEGSAYTLWVNGERLGSVGRVGVDADTTQPARHRRTYFLRDHDGELDIVVQIANFNHRKAGFRNALILGDAEQLHTSQRLAWLADAFVIGMILVFALHYLMLFLFHREDKSSLYFSLLSLAVGLRASLTSQGLLLWLAPDAAWPWLLRLEYMAVFLTPAFYTGFMRALYPQEFPRFLLRTLWALGLAFSIVTLFSSTLFASELIPAFEVVYFSTLLVMLVCLVRVFQRRRDYWPYILAASALVGGLNTMEALHLTGRLSWGNLSHVGFLAFLLVQSLMLSVRSADKDRRLSQLSHDLEERNLSLQQSERKYRELFEDSQDVIFLADIEGHILDVSPSCEALLGYRPEEIVAMENLDQLGERSERRRMFDIVANEGSTLDFITRLNHRDGYGVPVSVAATQRRDENGRLIGFQGYVRNLSDRFEAQEQRQRAERLEQIATLDPLTRCFNRRYFQDASTREIARAGRQGSDLSLILFDLDHFKRINDTHGHATGDKVLISIARLVNSKIRSSDVLARYGGEEFVVMLPETQVDQALQRAEDLRAQVESVVIETTKGERIGVTVSLGVAQWQRGESLTDLLERADRALYVAKKAGRNLARVAEA</sequence>
<dbReference type="InterPro" id="IPR000160">
    <property type="entry name" value="GGDEF_dom"/>
</dbReference>
<dbReference type="NCBIfam" id="TIGR00229">
    <property type="entry name" value="sensory_box"/>
    <property type="match status" value="1"/>
</dbReference>
<proteinExistence type="predicted"/>
<dbReference type="PROSITE" id="PS50112">
    <property type="entry name" value="PAS"/>
    <property type="match status" value="1"/>
</dbReference>
<dbReference type="InterPro" id="IPR008979">
    <property type="entry name" value="Galactose-bd-like_sf"/>
</dbReference>
<dbReference type="AlphaFoldDB" id="A0A4Z0LWX6"/>
<dbReference type="GO" id="GO:0052621">
    <property type="term" value="F:diguanylate cyclase activity"/>
    <property type="evidence" value="ECO:0007669"/>
    <property type="project" value="UniProtKB-EC"/>
</dbReference>
<dbReference type="SMART" id="SM00267">
    <property type="entry name" value="GGDEF"/>
    <property type="match status" value="1"/>
</dbReference>
<dbReference type="PANTHER" id="PTHR45138">
    <property type="entry name" value="REGULATORY COMPONENTS OF SENSORY TRANSDUCTION SYSTEM"/>
    <property type="match status" value="1"/>
</dbReference>
<feature type="transmembrane region" description="Helical" evidence="4">
    <location>
        <begin position="276"/>
        <end position="294"/>
    </location>
</feature>
<evidence type="ECO:0000256" key="3">
    <source>
        <dbReference type="ARBA" id="ARBA00034247"/>
    </source>
</evidence>
<comment type="cofactor">
    <cofactor evidence="1">
        <name>Mg(2+)</name>
        <dbReference type="ChEBI" id="CHEBI:18420"/>
    </cofactor>
</comment>
<evidence type="ECO:0000259" key="5">
    <source>
        <dbReference type="PROSITE" id="PS50112"/>
    </source>
</evidence>
<accession>A0A4Z0LWX6</accession>
<keyword evidence="4" id="KW-1133">Transmembrane helix</keyword>
<dbReference type="Proteomes" id="UP000298050">
    <property type="component" value="Unassembled WGS sequence"/>
</dbReference>
<keyword evidence="9" id="KW-1185">Reference proteome</keyword>
<organism evidence="8 9">
    <name type="scientific">Mangrovimicrobium sediminis</name>
    <dbReference type="NCBI Taxonomy" id="2562682"/>
    <lineage>
        <taxon>Bacteria</taxon>
        <taxon>Pseudomonadati</taxon>
        <taxon>Pseudomonadota</taxon>
        <taxon>Gammaproteobacteria</taxon>
        <taxon>Cellvibrionales</taxon>
        <taxon>Halieaceae</taxon>
        <taxon>Mangrovimicrobium</taxon>
    </lineage>
</organism>
<dbReference type="InterPro" id="IPR013767">
    <property type="entry name" value="PAS_fold"/>
</dbReference>
<comment type="caution">
    <text evidence="8">The sequence shown here is derived from an EMBL/GenBank/DDBJ whole genome shotgun (WGS) entry which is preliminary data.</text>
</comment>
<name>A0A4Z0LWX6_9GAMM</name>
<gene>
    <name evidence="8" type="ORF">E4634_16880</name>
</gene>
<dbReference type="PANTHER" id="PTHR45138:SF9">
    <property type="entry name" value="DIGUANYLATE CYCLASE DGCM-RELATED"/>
    <property type="match status" value="1"/>
</dbReference>
<comment type="catalytic activity">
    <reaction evidence="3">
        <text>2 GTP = 3',3'-c-di-GMP + 2 diphosphate</text>
        <dbReference type="Rhea" id="RHEA:24898"/>
        <dbReference type="ChEBI" id="CHEBI:33019"/>
        <dbReference type="ChEBI" id="CHEBI:37565"/>
        <dbReference type="ChEBI" id="CHEBI:58805"/>
        <dbReference type="EC" id="2.7.7.65"/>
    </reaction>
</comment>
<dbReference type="SUPFAM" id="SSF55073">
    <property type="entry name" value="Nucleotide cyclase"/>
    <property type="match status" value="1"/>
</dbReference>
<dbReference type="PROSITE" id="PS50887">
    <property type="entry name" value="GGDEF"/>
    <property type="match status" value="1"/>
</dbReference>
<evidence type="ECO:0000256" key="2">
    <source>
        <dbReference type="ARBA" id="ARBA00012528"/>
    </source>
</evidence>
<feature type="transmembrane region" description="Helical" evidence="4">
    <location>
        <begin position="205"/>
        <end position="230"/>
    </location>
</feature>
<evidence type="ECO:0000313" key="9">
    <source>
        <dbReference type="Proteomes" id="UP000298050"/>
    </source>
</evidence>
<protein>
    <recommendedName>
        <fullName evidence="2">diguanylate cyclase</fullName>
        <ecNumber evidence="2">2.7.7.65</ecNumber>
    </recommendedName>
</protein>
<dbReference type="Gene3D" id="3.30.450.20">
    <property type="entry name" value="PAS domain"/>
    <property type="match status" value="1"/>
</dbReference>
<reference evidence="8 9" key="1">
    <citation type="submission" date="2019-04" db="EMBL/GenBank/DDBJ databases">
        <title>Taxonomy of novel Haliea sp. from mangrove soil of West Coast of India.</title>
        <authorList>
            <person name="Verma A."/>
            <person name="Kumar P."/>
            <person name="Krishnamurthi S."/>
        </authorList>
    </citation>
    <scope>NUCLEOTIDE SEQUENCE [LARGE SCALE GENOMIC DNA]</scope>
    <source>
        <strain evidence="8 9">SAOS-164</strain>
    </source>
</reference>
<evidence type="ECO:0000313" key="8">
    <source>
        <dbReference type="EMBL" id="TGD71789.1"/>
    </source>
</evidence>
<feature type="transmembrane region" description="Helical" evidence="4">
    <location>
        <begin position="306"/>
        <end position="325"/>
    </location>
</feature>
<dbReference type="SMART" id="SM00091">
    <property type="entry name" value="PAS"/>
    <property type="match status" value="1"/>
</dbReference>
<dbReference type="NCBIfam" id="TIGR00254">
    <property type="entry name" value="GGDEF"/>
    <property type="match status" value="1"/>
</dbReference>
<dbReference type="InterPro" id="IPR000014">
    <property type="entry name" value="PAS"/>
</dbReference>
<evidence type="ECO:0000259" key="6">
    <source>
        <dbReference type="PROSITE" id="PS50113"/>
    </source>
</evidence>
<dbReference type="InterPro" id="IPR050469">
    <property type="entry name" value="Diguanylate_Cyclase"/>
</dbReference>
<evidence type="ECO:0000259" key="7">
    <source>
        <dbReference type="PROSITE" id="PS50887"/>
    </source>
</evidence>
<feature type="domain" description="PAC" evidence="6">
    <location>
        <begin position="503"/>
        <end position="555"/>
    </location>
</feature>
<dbReference type="FunFam" id="3.30.70.270:FF:000001">
    <property type="entry name" value="Diguanylate cyclase domain protein"/>
    <property type="match status" value="1"/>
</dbReference>
<dbReference type="Gene3D" id="3.30.70.270">
    <property type="match status" value="1"/>
</dbReference>
<feature type="domain" description="PAS" evidence="5">
    <location>
        <begin position="432"/>
        <end position="475"/>
    </location>
</feature>
<dbReference type="GO" id="GO:0006355">
    <property type="term" value="P:regulation of DNA-templated transcription"/>
    <property type="evidence" value="ECO:0007669"/>
    <property type="project" value="InterPro"/>
</dbReference>
<dbReference type="Pfam" id="PF00989">
    <property type="entry name" value="PAS"/>
    <property type="match status" value="1"/>
</dbReference>
<evidence type="ECO:0000256" key="1">
    <source>
        <dbReference type="ARBA" id="ARBA00001946"/>
    </source>
</evidence>
<keyword evidence="4" id="KW-0472">Membrane</keyword>
<dbReference type="InterPro" id="IPR035965">
    <property type="entry name" value="PAS-like_dom_sf"/>
</dbReference>